<accession>A0A978VBG8</accession>
<dbReference type="EMBL" id="JAEACU010000006">
    <property type="protein sequence ID" value="KAH7525253.1"/>
    <property type="molecule type" value="Genomic_DNA"/>
</dbReference>
<feature type="compositionally biased region" description="Polar residues" evidence="1">
    <location>
        <begin position="183"/>
        <end position="206"/>
    </location>
</feature>
<organism evidence="2 3">
    <name type="scientific">Ziziphus jujuba var. spinosa</name>
    <dbReference type="NCBI Taxonomy" id="714518"/>
    <lineage>
        <taxon>Eukaryota</taxon>
        <taxon>Viridiplantae</taxon>
        <taxon>Streptophyta</taxon>
        <taxon>Embryophyta</taxon>
        <taxon>Tracheophyta</taxon>
        <taxon>Spermatophyta</taxon>
        <taxon>Magnoliopsida</taxon>
        <taxon>eudicotyledons</taxon>
        <taxon>Gunneridae</taxon>
        <taxon>Pentapetalae</taxon>
        <taxon>rosids</taxon>
        <taxon>fabids</taxon>
        <taxon>Rosales</taxon>
        <taxon>Rhamnaceae</taxon>
        <taxon>Paliureae</taxon>
        <taxon>Ziziphus</taxon>
    </lineage>
</organism>
<protein>
    <submittedName>
        <fullName evidence="2">Uncharacterized protein</fullName>
    </submittedName>
</protein>
<gene>
    <name evidence="2" type="ORF">FEM48_Zijuj06G0205500</name>
</gene>
<sequence>MINCSISLSSVYPSTATFNATVYSQYLTQNEASFVCFDGSNVQPADLKDPTPVSCQGGYDVWFHSNSPSPNVIDGAIVGDPDENDVTKIQDLISNSVNLPLLLLHRSSEFLLACNQYQLPSENQRAHNMKMITGRRPITFYRDHKPILVYGSDLKTDLSTAVKGLTNNEDLYDEFGSSLKDSSNQSQFVANGSNGSSDGNTTNMIDQSMPKVE</sequence>
<evidence type="ECO:0000256" key="1">
    <source>
        <dbReference type="SAM" id="MobiDB-lite"/>
    </source>
</evidence>
<reference evidence="2" key="1">
    <citation type="journal article" date="2021" name="Front. Plant Sci.">
        <title>Chromosome-Scale Genome Assembly for Chinese Sour Jujube and Insights Into Its Genome Evolution and Domestication Signature.</title>
        <authorList>
            <person name="Shen L.-Y."/>
            <person name="Luo H."/>
            <person name="Wang X.-L."/>
            <person name="Wang X.-M."/>
            <person name="Qiu X.-J."/>
            <person name="Liu H."/>
            <person name="Zhou S.-S."/>
            <person name="Jia K.-H."/>
            <person name="Nie S."/>
            <person name="Bao Y.-T."/>
            <person name="Zhang R.-G."/>
            <person name="Yun Q.-Z."/>
            <person name="Chai Y.-H."/>
            <person name="Lu J.-Y."/>
            <person name="Li Y."/>
            <person name="Zhao S.-W."/>
            <person name="Mao J.-F."/>
            <person name="Jia S.-G."/>
            <person name="Mao Y.-M."/>
        </authorList>
    </citation>
    <scope>NUCLEOTIDE SEQUENCE</scope>
    <source>
        <strain evidence="2">AT0</strain>
        <tissue evidence="2">Leaf</tissue>
    </source>
</reference>
<name>A0A978VBG8_ZIZJJ</name>
<feature type="region of interest" description="Disordered" evidence="1">
    <location>
        <begin position="183"/>
        <end position="213"/>
    </location>
</feature>
<dbReference type="AlphaFoldDB" id="A0A978VBG8"/>
<comment type="caution">
    <text evidence="2">The sequence shown here is derived from an EMBL/GenBank/DDBJ whole genome shotgun (WGS) entry which is preliminary data.</text>
</comment>
<evidence type="ECO:0000313" key="2">
    <source>
        <dbReference type="EMBL" id="KAH7525253.1"/>
    </source>
</evidence>
<evidence type="ECO:0000313" key="3">
    <source>
        <dbReference type="Proteomes" id="UP000813462"/>
    </source>
</evidence>
<proteinExistence type="predicted"/>
<dbReference type="Proteomes" id="UP000813462">
    <property type="component" value="Unassembled WGS sequence"/>
</dbReference>